<reference evidence="1" key="1">
    <citation type="submission" date="2023-11" db="EMBL/GenBank/DDBJ databases">
        <authorList>
            <person name="Poullet M."/>
        </authorList>
    </citation>
    <scope>NUCLEOTIDE SEQUENCE</scope>
    <source>
        <strain evidence="1">E1834</strain>
    </source>
</reference>
<name>A0ACB1APA2_MELEN</name>
<dbReference type="Proteomes" id="UP001497535">
    <property type="component" value="Unassembled WGS sequence"/>
</dbReference>
<protein>
    <submittedName>
        <fullName evidence="1">Uncharacterized protein</fullName>
    </submittedName>
</protein>
<dbReference type="EMBL" id="CAVMJV010000102">
    <property type="protein sequence ID" value="CAK5097866.1"/>
    <property type="molecule type" value="Genomic_DNA"/>
</dbReference>
<evidence type="ECO:0000313" key="2">
    <source>
        <dbReference type="Proteomes" id="UP001497535"/>
    </source>
</evidence>
<keyword evidence="2" id="KW-1185">Reference proteome</keyword>
<sequence length="400" mass="45858">MSTRQIYFLLPFANFTRTSTFCSQALVNNKFQSKEENKIVEHFGGLKREDNWIKTAEKFVENWAVLRWPRHGCGGRSYALIGTLADMERALLDYALNFVWKQLQLDDNVKNVEMVNVEDILPVSTTRACGVPFQTGQNPMQYRIFNADDIYNSSQKQIELSDDLDFCLSGTAEMGIANRLRNRVFQQDQLPTYFLSESTCFRPEISKGGLECGLYRVHQFKKVEMFVVCTEKQSSDELQRIVKIQKNLFSSLGLHCRLFFSFLILYFSKFFSLLDMCQEECGNSAFQKFDIETWMPGRKEWGELSSASNCTDYQSRRLKISYRSDSSPNNTSLHYCHTCNGTGIASARILIALLESSQLSPRNGLQLHELIKKMLPAERSSVLKCGKAKPIDYFVDNGVC</sequence>
<gene>
    <name evidence="1" type="ORF">MENTE1834_LOCUS41472</name>
</gene>
<organism evidence="1 2">
    <name type="scientific">Meloidogyne enterolobii</name>
    <name type="common">Root-knot nematode worm</name>
    <name type="synonym">Meloidogyne mayaguensis</name>
    <dbReference type="NCBI Taxonomy" id="390850"/>
    <lineage>
        <taxon>Eukaryota</taxon>
        <taxon>Metazoa</taxon>
        <taxon>Ecdysozoa</taxon>
        <taxon>Nematoda</taxon>
        <taxon>Chromadorea</taxon>
        <taxon>Rhabditida</taxon>
        <taxon>Tylenchina</taxon>
        <taxon>Tylenchomorpha</taxon>
        <taxon>Tylenchoidea</taxon>
        <taxon>Meloidogynidae</taxon>
        <taxon>Meloidogyninae</taxon>
        <taxon>Meloidogyne</taxon>
    </lineage>
</organism>
<proteinExistence type="predicted"/>
<comment type="caution">
    <text evidence="1">The sequence shown here is derived from an EMBL/GenBank/DDBJ whole genome shotgun (WGS) entry which is preliminary data.</text>
</comment>
<evidence type="ECO:0000313" key="1">
    <source>
        <dbReference type="EMBL" id="CAK5097866.1"/>
    </source>
</evidence>
<accession>A0ACB1APA2</accession>